<dbReference type="Pfam" id="PF05699">
    <property type="entry name" value="Dimer_Tnp_hAT"/>
    <property type="match status" value="1"/>
</dbReference>
<dbReference type="PANTHER" id="PTHR47611">
    <property type="entry name" value="HAT DIMERISATION DOMAIN, C-TERMINAL"/>
    <property type="match status" value="1"/>
</dbReference>
<organism evidence="2 3">
    <name type="scientific">Frankliniella fusca</name>
    <dbReference type="NCBI Taxonomy" id="407009"/>
    <lineage>
        <taxon>Eukaryota</taxon>
        <taxon>Metazoa</taxon>
        <taxon>Ecdysozoa</taxon>
        <taxon>Arthropoda</taxon>
        <taxon>Hexapoda</taxon>
        <taxon>Insecta</taxon>
        <taxon>Pterygota</taxon>
        <taxon>Neoptera</taxon>
        <taxon>Paraneoptera</taxon>
        <taxon>Thysanoptera</taxon>
        <taxon>Terebrantia</taxon>
        <taxon>Thripoidea</taxon>
        <taxon>Thripidae</taxon>
        <taxon>Frankliniella</taxon>
    </lineage>
</organism>
<dbReference type="AlphaFoldDB" id="A0AAE1LMA3"/>
<reference evidence="2" key="2">
    <citation type="journal article" date="2023" name="BMC Genomics">
        <title>Pest status, molecular evolution, and epigenetic factors derived from the genome assembly of Frankliniella fusca, a thysanopteran phytovirus vector.</title>
        <authorList>
            <person name="Catto M.A."/>
            <person name="Labadie P.E."/>
            <person name="Jacobson A.L."/>
            <person name="Kennedy G.G."/>
            <person name="Srinivasan R."/>
            <person name="Hunt B.G."/>
        </authorList>
    </citation>
    <scope>NUCLEOTIDE SEQUENCE</scope>
    <source>
        <strain evidence="2">PL_HMW_Pooled</strain>
    </source>
</reference>
<feature type="domain" description="HAT C-terminal dimerisation" evidence="1">
    <location>
        <begin position="150"/>
        <end position="228"/>
    </location>
</feature>
<keyword evidence="3" id="KW-1185">Reference proteome</keyword>
<name>A0AAE1LMA3_9NEOP</name>
<dbReference type="InterPro" id="IPR012337">
    <property type="entry name" value="RNaseH-like_sf"/>
</dbReference>
<evidence type="ECO:0000259" key="1">
    <source>
        <dbReference type="Pfam" id="PF05699"/>
    </source>
</evidence>
<dbReference type="SUPFAM" id="SSF53098">
    <property type="entry name" value="Ribonuclease H-like"/>
    <property type="match status" value="1"/>
</dbReference>
<accession>A0AAE1LMA3</accession>
<proteinExistence type="predicted"/>
<dbReference type="InterPro" id="IPR008906">
    <property type="entry name" value="HATC_C_dom"/>
</dbReference>
<dbReference type="GO" id="GO:0046983">
    <property type="term" value="F:protein dimerization activity"/>
    <property type="evidence" value="ECO:0007669"/>
    <property type="project" value="InterPro"/>
</dbReference>
<evidence type="ECO:0000313" key="2">
    <source>
        <dbReference type="EMBL" id="KAK3924665.1"/>
    </source>
</evidence>
<evidence type="ECO:0000313" key="3">
    <source>
        <dbReference type="Proteomes" id="UP001219518"/>
    </source>
</evidence>
<comment type="caution">
    <text evidence="2">The sequence shown here is derived from an EMBL/GenBank/DDBJ whole genome shotgun (WGS) entry which is preliminary data.</text>
</comment>
<protein>
    <submittedName>
        <fullName evidence="2">AC9 transposase</fullName>
    </submittedName>
</protein>
<dbReference type="Proteomes" id="UP001219518">
    <property type="component" value="Unassembled WGS sequence"/>
</dbReference>
<gene>
    <name evidence="2" type="ORF">KUF71_012799</name>
</gene>
<dbReference type="PANTHER" id="PTHR47611:SF1">
    <property type="entry name" value="CCHC-TYPE DOMAIN-CONTAINING PROTEIN"/>
    <property type="match status" value="1"/>
</dbReference>
<reference evidence="2" key="1">
    <citation type="submission" date="2021-07" db="EMBL/GenBank/DDBJ databases">
        <authorList>
            <person name="Catto M.A."/>
            <person name="Jacobson A."/>
            <person name="Kennedy G."/>
            <person name="Labadie P."/>
            <person name="Hunt B.G."/>
            <person name="Srinivasan R."/>
        </authorList>
    </citation>
    <scope>NUCLEOTIDE SEQUENCE</scope>
    <source>
        <strain evidence="2">PL_HMW_Pooled</strain>
        <tissue evidence="2">Head</tissue>
    </source>
</reference>
<sequence length="243" mass="28567">MLSEFVKGYKEVKKMLEKRKEGFLLEGVDVEKVRDLANILKPFDALMTKHKEVELRGTLWLEFEALLKQNIDDSPLVADLKEQWRDQLKPLYYSFVHQQCKSLVHEEIRSKYLQQPDVQAPSPPKRAKVAECYQKYMEDDDDALEMEEDEVDRYLREPITNDEDLIAWWRQRRERFPRLSALAEHLLCIPATSASAEREFSEAGHVFREKRLRLAPNTASHILFLNSNFDFVADAGKNERPDQ</sequence>
<dbReference type="EMBL" id="JAHWGI010001195">
    <property type="protein sequence ID" value="KAK3924665.1"/>
    <property type="molecule type" value="Genomic_DNA"/>
</dbReference>